<dbReference type="HOGENOM" id="CLU_023330_0_2_1"/>
<dbReference type="KEGG" id="mmu:435350"/>
<dbReference type="VEuPathDB" id="HostDB:ENSMUSG00000069248"/>
<dbReference type="GO" id="GO:0005615">
    <property type="term" value="C:extracellular space"/>
    <property type="evidence" value="ECO:0000318"/>
    <property type="project" value="GO_Central"/>
</dbReference>
<dbReference type="SMART" id="SM00093">
    <property type="entry name" value="SERPIN"/>
    <property type="match status" value="1"/>
</dbReference>
<dbReference type="PANTHER" id="PTHR11461:SF381">
    <property type="entry name" value="SERINE (OR CYSTEINE) PEPTIDASE INHIBITOR, CLADE B, MEMBER 6E"/>
    <property type="match status" value="1"/>
</dbReference>
<dbReference type="InterPro" id="IPR023796">
    <property type="entry name" value="Serpin_dom"/>
</dbReference>
<dbReference type="UCSC" id="uc007qal.1">
    <property type="organism name" value="mouse"/>
</dbReference>
<dbReference type="Pfam" id="PF00079">
    <property type="entry name" value="Serpin"/>
    <property type="match status" value="1"/>
</dbReference>
<dbReference type="PANTHER" id="PTHR11461">
    <property type="entry name" value="SERINE PROTEASE INHIBITOR, SERPIN"/>
    <property type="match status" value="1"/>
</dbReference>
<dbReference type="GO" id="GO:0007605">
    <property type="term" value="P:sensory perception of sound"/>
    <property type="evidence" value="ECO:0000266"/>
    <property type="project" value="GO_Central"/>
</dbReference>
<dbReference type="InterPro" id="IPR042178">
    <property type="entry name" value="Serpin_sf_1"/>
</dbReference>
<reference evidence="5" key="3">
    <citation type="submission" date="2025-08" db="UniProtKB">
        <authorList>
            <consortium name="Ensembl"/>
        </authorList>
    </citation>
    <scope>IDENTIFICATION</scope>
    <source>
        <strain evidence="5">C57BL/6J</strain>
    </source>
</reference>
<dbReference type="AGR" id="MGI:2667778"/>
<organism evidence="5 7">
    <name type="scientific">Mus musculus</name>
    <name type="common">Mouse</name>
    <dbReference type="NCBI Taxonomy" id="10090"/>
    <lineage>
        <taxon>Eukaryota</taxon>
        <taxon>Metazoa</taxon>
        <taxon>Chordata</taxon>
        <taxon>Craniata</taxon>
        <taxon>Vertebrata</taxon>
        <taxon>Euteleostomi</taxon>
        <taxon>Mammalia</taxon>
        <taxon>Eutheria</taxon>
        <taxon>Euarchontoglires</taxon>
        <taxon>Glires</taxon>
        <taxon>Rodentia</taxon>
        <taxon>Myomorpha</taxon>
        <taxon>Muroidea</taxon>
        <taxon>Muridae</taxon>
        <taxon>Murinae</taxon>
        <taxon>Mus</taxon>
        <taxon>Mus</taxon>
    </lineage>
</organism>
<dbReference type="InParanoid" id="I7HJI3"/>
<keyword evidence="2" id="KW-0646">Protease inhibitor</keyword>
<protein>
    <submittedName>
        <fullName evidence="5">Serine (or cysteine) peptidase inhibitor, clade B, member 6e</fullName>
    </submittedName>
</protein>
<dbReference type="PeptideAtlas" id="I7HJI3"/>
<dbReference type="PhylomeDB" id="I7HJI3"/>
<proteinExistence type="evidence at protein level"/>
<reference evidence="5 7" key="1">
    <citation type="journal article" date="2009" name="PLoS Biol.">
        <title>Lineage-specific biology revealed by a finished genome assembly of the mouse.</title>
        <authorList>
            <consortium name="Mouse Genome Sequencing Consortium"/>
            <person name="Church D.M."/>
            <person name="Goodstadt L."/>
            <person name="Hillier L.W."/>
            <person name="Zody M.C."/>
            <person name="Goldstein S."/>
            <person name="She X."/>
            <person name="Bult C.J."/>
            <person name="Agarwala R."/>
            <person name="Cherry J.L."/>
            <person name="DiCuccio M."/>
            <person name="Hlavina W."/>
            <person name="Kapustin Y."/>
            <person name="Meric P."/>
            <person name="Maglott D."/>
            <person name="Birtle Z."/>
            <person name="Marques A.C."/>
            <person name="Graves T."/>
            <person name="Zhou S."/>
            <person name="Teague B."/>
            <person name="Potamousis K."/>
            <person name="Churas C."/>
            <person name="Place M."/>
            <person name="Herschleb J."/>
            <person name="Runnheim R."/>
            <person name="Forrest D."/>
            <person name="Amos-Landgraf J."/>
            <person name="Schwartz D.C."/>
            <person name="Cheng Z."/>
            <person name="Lindblad-Toh K."/>
            <person name="Eichler E.E."/>
            <person name="Ponting C.P."/>
        </authorList>
    </citation>
    <scope>NUCLEOTIDE SEQUENCE [LARGE SCALE GENOMIC DNA]</scope>
    <source>
        <strain evidence="5 7">C57BL/6J</strain>
    </source>
</reference>
<dbReference type="Ensembl" id="ENSMUST00000110275.8">
    <property type="protein sequence ID" value="ENSMUSP00000105904.2"/>
    <property type="gene ID" value="ENSMUSG00000069248.12"/>
</dbReference>
<dbReference type="InterPro" id="IPR036186">
    <property type="entry name" value="Serpin_sf"/>
</dbReference>
<dbReference type="Gene3D" id="3.30.497.10">
    <property type="entry name" value="Antithrombin, subunit I, domain 2"/>
    <property type="match status" value="1"/>
</dbReference>
<keyword evidence="3" id="KW-0722">Serine protease inhibitor</keyword>
<dbReference type="MGI" id="MGI:2667778">
    <property type="gene designation" value="Serpinb6e"/>
</dbReference>
<keyword evidence="7" id="KW-1185">Reference proteome</keyword>
<dbReference type="Proteomes" id="UP000000589">
    <property type="component" value="Chromosome 13"/>
</dbReference>
<dbReference type="RefSeq" id="XP_011242621.1">
    <property type="nucleotide sequence ID" value="XM_011244319.2"/>
</dbReference>
<dbReference type="InterPro" id="IPR042185">
    <property type="entry name" value="Serpin_sf_2"/>
</dbReference>
<dbReference type="OMA" id="AWTKPEC"/>
<accession>I7HJI3</accession>
<evidence type="ECO:0000256" key="3">
    <source>
        <dbReference type="ARBA" id="ARBA00022900"/>
    </source>
</evidence>
<dbReference type="OrthoDB" id="671595at2759"/>
<dbReference type="GO" id="GO:0071470">
    <property type="term" value="P:cellular response to osmotic stress"/>
    <property type="evidence" value="ECO:0000266"/>
    <property type="project" value="GO_Central"/>
</dbReference>
<dbReference type="PaxDb" id="10090-ENSMUSP00000105904"/>
<dbReference type="GeneID" id="435350"/>
<dbReference type="STRING" id="10090.ENSMUSP00000105904"/>
<dbReference type="Gene3D" id="2.30.39.10">
    <property type="entry name" value="Alpha-1-antitrypsin, domain 1"/>
    <property type="match status" value="1"/>
</dbReference>
<dbReference type="SUPFAM" id="SSF56574">
    <property type="entry name" value="Serpins"/>
    <property type="match status" value="1"/>
</dbReference>
<dbReference type="SMR" id="I7HJI3"/>
<evidence type="ECO:0000313" key="7">
    <source>
        <dbReference type="Proteomes" id="UP000000589"/>
    </source>
</evidence>
<dbReference type="FunCoup" id="I7HJI3">
    <property type="interactions" value="31"/>
</dbReference>
<evidence type="ECO:0000313" key="6">
    <source>
        <dbReference type="MGI" id="MGI:2667778"/>
    </source>
</evidence>
<feature type="domain" description="Serpin" evidence="4">
    <location>
        <begin position="65"/>
        <end position="429"/>
    </location>
</feature>
<dbReference type="AlphaFoldDB" id="I7HJI3"/>
<evidence type="ECO:0000256" key="2">
    <source>
        <dbReference type="ARBA" id="ARBA00022690"/>
    </source>
</evidence>
<dbReference type="RNAct" id="I7HJI3">
    <property type="molecule type" value="protein"/>
</dbReference>
<name>I7HJI3_MOUSE</name>
<evidence type="ECO:0007829" key="8">
    <source>
        <dbReference type="PeptideAtlas" id="I7HJI3"/>
    </source>
</evidence>
<dbReference type="GO" id="GO:0002020">
    <property type="term" value="F:protease binding"/>
    <property type="evidence" value="ECO:0000266"/>
    <property type="project" value="GO_Central"/>
</dbReference>
<dbReference type="InterPro" id="IPR023795">
    <property type="entry name" value="Serpin_CS"/>
</dbReference>
<gene>
    <name evidence="5 6" type="primary">Serpinb6e</name>
</gene>
<dbReference type="BioGRID-ORCS" id="435350">
    <property type="hits" value="0 hits in 78 CRISPR screens"/>
</dbReference>
<evidence type="ECO:0000313" key="5">
    <source>
        <dbReference type="Ensembl" id="ENSMUSP00000105904.2"/>
    </source>
</evidence>
<evidence type="ECO:0000259" key="4">
    <source>
        <dbReference type="SMART" id="SM00093"/>
    </source>
</evidence>
<dbReference type="ExpressionAtlas" id="I7HJI3">
    <property type="expression patterns" value="baseline and differential"/>
</dbReference>
<dbReference type="Bgee" id="ENSMUSG00000069248">
    <property type="expression patterns" value="Expressed in blastoderm cell in morula and 4 other cell types or tissues"/>
</dbReference>
<dbReference type="GO" id="GO:0097180">
    <property type="term" value="C:serine protease inhibitor complex"/>
    <property type="evidence" value="ECO:0000266"/>
    <property type="project" value="GO_Central"/>
</dbReference>
<comment type="similarity">
    <text evidence="1">Belongs to the serpin family. Ov-serpin subfamily.</text>
</comment>
<keyword evidence="8" id="KW-1267">Proteomics identification</keyword>
<sequence>MDTLCMCLYFPCCICLLFTKSEHNVGESENSGYILDCVFIMLIVILHSRYTIMDSLLEANATFTLKLFRVLGEDSSKNVFFSSSSMFSSLALILMGANGTTASQISQVLSLDKCSNGGADVQQGFQSLLTEVNKTDTGHMLRRANKIFSDNNFDIMESFKESCYKLYRVEIEKLDFKGTPEQCRQHINAWVAKKTKDVIRELLSLYTVNSNTRLILVNATYFKGKWEKQFNKEDTREMPFKVSKNEKKTVQMMSKKSTFKTYYAEEISTTIVFLPYTDKELSMIIMLPDEQVELSMVENQISYKKLIQWTRLVKMEEEEVQVFLPRFKLEATYDMKDVLCKLGMTDAFEESRADFSGISSKKGLFLSNVVHKSFVEVNEEGTEAAVATEIVTVGSPLTQRCLIADRPFLFLIQGDKSKEILFLGRFSSP</sequence>
<dbReference type="FunFam" id="2.30.39.10:FF:000001">
    <property type="entry name" value="Serpin family B member 2"/>
    <property type="match status" value="1"/>
</dbReference>
<dbReference type="MEROPS" id="I04.977"/>
<dbReference type="RefSeq" id="NP_001039000.2">
    <property type="nucleotide sequence ID" value="NM_001045535.2"/>
</dbReference>
<dbReference type="DNASU" id="435350"/>
<evidence type="ECO:0000256" key="1">
    <source>
        <dbReference type="ARBA" id="ARBA00006426"/>
    </source>
</evidence>
<reference evidence="5" key="4">
    <citation type="submission" date="2025-09" db="UniProtKB">
        <authorList>
            <consortium name="Ensembl"/>
        </authorList>
    </citation>
    <scope>IDENTIFICATION</scope>
    <source>
        <strain evidence="5">C57BL/6J</strain>
    </source>
</reference>
<dbReference type="ProteomicsDB" id="363974"/>
<reference evidence="5 7" key="2">
    <citation type="journal article" date="2011" name="PLoS Biol.">
        <title>Modernizing reference genome assemblies.</title>
        <authorList>
            <person name="Church D.M."/>
            <person name="Schneider V.A."/>
            <person name="Graves T."/>
            <person name="Auger K."/>
            <person name="Cunningham F."/>
            <person name="Bouk N."/>
            <person name="Chen H.C."/>
            <person name="Agarwala R."/>
            <person name="McLaren W.M."/>
            <person name="Ritchie G.R."/>
            <person name="Albracht D."/>
            <person name="Kremitzki M."/>
            <person name="Rock S."/>
            <person name="Kotkiewicz H."/>
            <person name="Kremitzki C."/>
            <person name="Wollam A."/>
            <person name="Trani L."/>
            <person name="Fulton L."/>
            <person name="Fulton R."/>
            <person name="Matthews L."/>
            <person name="Whitehead S."/>
            <person name="Chow W."/>
            <person name="Torrance J."/>
            <person name="Dunn M."/>
            <person name="Harden G."/>
            <person name="Threadgold G."/>
            <person name="Wood J."/>
            <person name="Collins J."/>
            <person name="Heath P."/>
            <person name="Griffiths G."/>
            <person name="Pelan S."/>
            <person name="Grafham D."/>
            <person name="Eichler E.E."/>
            <person name="Weinstock G."/>
            <person name="Mardis E.R."/>
            <person name="Wilson R.K."/>
            <person name="Howe K."/>
            <person name="Flicek P."/>
            <person name="Hubbard T."/>
        </authorList>
    </citation>
    <scope>NUCLEOTIDE SEQUENCE [LARGE SCALE GENOMIC DNA]</scope>
    <source>
        <strain evidence="5 7">C57BL/6J</strain>
    </source>
</reference>
<dbReference type="CTD" id="435350"/>
<dbReference type="eggNOG" id="KOG2392">
    <property type="taxonomic scope" value="Eukaryota"/>
</dbReference>
<dbReference type="GeneTree" id="ENSGT00940000154519"/>
<dbReference type="PROSITE" id="PS00284">
    <property type="entry name" value="SERPIN"/>
    <property type="match status" value="1"/>
</dbReference>
<dbReference type="InterPro" id="IPR000215">
    <property type="entry name" value="Serpin_fam"/>
</dbReference>
<dbReference type="GO" id="GO:0004867">
    <property type="term" value="F:serine-type endopeptidase inhibitor activity"/>
    <property type="evidence" value="ECO:0000266"/>
    <property type="project" value="GO_Central"/>
</dbReference>
<dbReference type="GO" id="GO:0005737">
    <property type="term" value="C:cytoplasm"/>
    <property type="evidence" value="ECO:0000266"/>
    <property type="project" value="GO_Central"/>
</dbReference>